<dbReference type="OrthoDB" id="7042322at2759"/>
<reference evidence="2 3" key="1">
    <citation type="journal article" date="2009" name="Genome Res.">
        <title>Comparative genomics of protoploid Saccharomycetaceae.</title>
        <authorList>
            <consortium name="The Genolevures Consortium"/>
            <person name="Souciet J.-L."/>
            <person name="Dujon B."/>
            <person name="Gaillardin C."/>
            <person name="Johnston M."/>
            <person name="Baret P.V."/>
            <person name="Cliften P."/>
            <person name="Sherman D.J."/>
            <person name="Weissenbach J."/>
            <person name="Westhof E."/>
            <person name="Wincker P."/>
            <person name="Jubin C."/>
            <person name="Poulain J."/>
            <person name="Barbe V."/>
            <person name="Segurens B."/>
            <person name="Artiguenave F."/>
            <person name="Anthouard V."/>
            <person name="Vacherie B."/>
            <person name="Val M.-E."/>
            <person name="Fulton R.S."/>
            <person name="Minx P."/>
            <person name="Wilson R."/>
            <person name="Durrens P."/>
            <person name="Jean G."/>
            <person name="Marck C."/>
            <person name="Martin T."/>
            <person name="Nikolski M."/>
            <person name="Rolland T."/>
            <person name="Seret M.-L."/>
            <person name="Casaregola S."/>
            <person name="Despons L."/>
            <person name="Fairhead C."/>
            <person name="Fischer G."/>
            <person name="Lafontaine I."/>
            <person name="Leh V."/>
            <person name="Lemaire M."/>
            <person name="de Montigny J."/>
            <person name="Neuveglise C."/>
            <person name="Thierry A."/>
            <person name="Blanc-Lenfle I."/>
            <person name="Bleykasten C."/>
            <person name="Diffels J."/>
            <person name="Fritsch E."/>
            <person name="Frangeul L."/>
            <person name="Goeffon A."/>
            <person name="Jauniaux N."/>
            <person name="Kachouri-Lafond R."/>
            <person name="Payen C."/>
            <person name="Potier S."/>
            <person name="Pribylova L."/>
            <person name="Ozanne C."/>
            <person name="Richard G.-F."/>
            <person name="Sacerdot C."/>
            <person name="Straub M.-L."/>
            <person name="Talla E."/>
        </authorList>
    </citation>
    <scope>NUCLEOTIDE SEQUENCE [LARGE SCALE GENOMIC DNA]</scope>
    <source>
        <strain evidence="3">ATCC 56472 / CBS 6340 / NRRL Y-8284</strain>
    </source>
</reference>
<proteinExistence type="predicted"/>
<dbReference type="RefSeq" id="XP_002555880.1">
    <property type="nucleotide sequence ID" value="XM_002555834.1"/>
</dbReference>
<feature type="domain" description="Aminotransferase class I/classII large" evidence="1">
    <location>
        <begin position="40"/>
        <end position="430"/>
    </location>
</feature>
<dbReference type="FunFam" id="3.40.640.10:FF:000080">
    <property type="entry name" value="Aminotransferase, putative"/>
    <property type="match status" value="1"/>
</dbReference>
<dbReference type="OMA" id="FEDNGFQ"/>
<dbReference type="Gene3D" id="3.40.640.10">
    <property type="entry name" value="Type I PLP-dependent aspartate aminotransferase-like (Major domain)"/>
    <property type="match status" value="1"/>
</dbReference>
<dbReference type="GO" id="GO:0030170">
    <property type="term" value="F:pyridoxal phosphate binding"/>
    <property type="evidence" value="ECO:0007669"/>
    <property type="project" value="InterPro"/>
</dbReference>
<name>C5DNT2_LACTC</name>
<sequence length="468" mass="51386">MKSINLFRGYASHGLLPRTDIIEATSEVLLPEVREYDYNDEDRHPLVYGSDNGSAWVRACIAEFSNRAFKLPVSSNAATRPEHLNLTSGASYGIMNILLQTTLPHTGYTKQAFIVTPTYFLVNKAFLDAGFTGKITAVEEKGDGLDLAFLEAKLKSCENSSNGESGQKAEESLRIINAQDGKKKIYRYVIYLVPTYSNPTGAIYSRSSRLKLLELARKYDILIISDDVYDLLRLDDDNGSGALIPSPPELRFPHLDRESISAANTFGNTISNCTFSKIIAPGLRTGYQETANAKLATQLASGGANASGGTPCQLNSMIVATMIKNGAVERIVHNFVSVLRERARVLAKSIKLYLPKGTQYSECKGGYFSWCTLPVGYDSSKIVEEVSSEGVLLADGSHFEVSGDRRNWGERSVRLSISYATAAEIEEAVKIWGIACQKHRVLDCEQADIAIGHASSLLKSRRKKQSQL</sequence>
<evidence type="ECO:0000313" key="3">
    <source>
        <dbReference type="Proteomes" id="UP000002036"/>
    </source>
</evidence>
<dbReference type="GeneID" id="8294176"/>
<dbReference type="InterPro" id="IPR015422">
    <property type="entry name" value="PyrdxlP-dep_Trfase_small"/>
</dbReference>
<dbReference type="STRING" id="559295.C5DNT2"/>
<gene>
    <name evidence="2" type="ordered locus">KLTH0G19624g</name>
</gene>
<protein>
    <submittedName>
        <fullName evidence="2">KLTH0G19624p</fullName>
    </submittedName>
</protein>
<dbReference type="InterPro" id="IPR015424">
    <property type="entry name" value="PyrdxlP-dep_Trfase"/>
</dbReference>
<dbReference type="HOGENOM" id="CLU_017584_0_6_1"/>
<dbReference type="CDD" id="cd00609">
    <property type="entry name" value="AAT_like"/>
    <property type="match status" value="1"/>
</dbReference>
<dbReference type="PANTHER" id="PTHR42858">
    <property type="entry name" value="AMINOTRANSFERASE"/>
    <property type="match status" value="1"/>
</dbReference>
<organism evidence="2 3">
    <name type="scientific">Lachancea thermotolerans (strain ATCC 56472 / CBS 6340 / NRRL Y-8284)</name>
    <name type="common">Yeast</name>
    <name type="synonym">Kluyveromyces thermotolerans</name>
    <dbReference type="NCBI Taxonomy" id="559295"/>
    <lineage>
        <taxon>Eukaryota</taxon>
        <taxon>Fungi</taxon>
        <taxon>Dikarya</taxon>
        <taxon>Ascomycota</taxon>
        <taxon>Saccharomycotina</taxon>
        <taxon>Saccharomycetes</taxon>
        <taxon>Saccharomycetales</taxon>
        <taxon>Saccharomycetaceae</taxon>
        <taxon>Lachancea</taxon>
    </lineage>
</organism>
<dbReference type="Proteomes" id="UP000002036">
    <property type="component" value="Chromosome G"/>
</dbReference>
<dbReference type="Pfam" id="PF00155">
    <property type="entry name" value="Aminotran_1_2"/>
    <property type="match status" value="1"/>
</dbReference>
<dbReference type="AlphaFoldDB" id="C5DNT2"/>
<keyword evidence="3" id="KW-1185">Reference proteome</keyword>
<evidence type="ECO:0000259" key="1">
    <source>
        <dbReference type="Pfam" id="PF00155"/>
    </source>
</evidence>
<dbReference type="GO" id="GO:0047536">
    <property type="term" value="F:2-aminoadipate transaminase activity"/>
    <property type="evidence" value="ECO:0007669"/>
    <property type="project" value="TreeGrafter"/>
</dbReference>
<dbReference type="SUPFAM" id="SSF53383">
    <property type="entry name" value="PLP-dependent transferases"/>
    <property type="match status" value="1"/>
</dbReference>
<dbReference type="InterPro" id="IPR004839">
    <property type="entry name" value="Aminotransferase_I/II_large"/>
</dbReference>
<dbReference type="EMBL" id="CU928171">
    <property type="protein sequence ID" value="CAR25443.1"/>
    <property type="molecule type" value="Genomic_DNA"/>
</dbReference>
<accession>C5DNT2</accession>
<dbReference type="Gene3D" id="3.90.1150.10">
    <property type="entry name" value="Aspartate Aminotransferase, domain 1"/>
    <property type="match status" value="1"/>
</dbReference>
<evidence type="ECO:0000313" key="2">
    <source>
        <dbReference type="EMBL" id="CAR25443.1"/>
    </source>
</evidence>
<dbReference type="PANTHER" id="PTHR42858:SF1">
    <property type="entry name" value="LD15494P"/>
    <property type="match status" value="1"/>
</dbReference>
<dbReference type="InParanoid" id="C5DNT2"/>
<dbReference type="FunCoup" id="C5DNT2">
    <property type="interactions" value="89"/>
</dbReference>
<dbReference type="eggNOG" id="KOG0634">
    <property type="taxonomic scope" value="Eukaryota"/>
</dbReference>
<dbReference type="KEGG" id="lth:KLTH0G19624g"/>
<dbReference type="InterPro" id="IPR015421">
    <property type="entry name" value="PyrdxlP-dep_Trfase_major"/>
</dbReference>